<feature type="compositionally biased region" description="Basic and acidic residues" evidence="1">
    <location>
        <begin position="1"/>
        <end position="14"/>
    </location>
</feature>
<evidence type="ECO:0000313" key="3">
    <source>
        <dbReference type="Proteomes" id="UP001180020"/>
    </source>
</evidence>
<reference evidence="2" key="1">
    <citation type="journal article" date="2023" name="Nat. Commun.">
        <title>Diploid and tetraploid genomes of Acorus and the evolution of monocots.</title>
        <authorList>
            <person name="Ma L."/>
            <person name="Liu K.W."/>
            <person name="Li Z."/>
            <person name="Hsiao Y.Y."/>
            <person name="Qi Y."/>
            <person name="Fu T."/>
            <person name="Tang G.D."/>
            <person name="Zhang D."/>
            <person name="Sun W.H."/>
            <person name="Liu D.K."/>
            <person name="Li Y."/>
            <person name="Chen G.Z."/>
            <person name="Liu X.D."/>
            <person name="Liao X.Y."/>
            <person name="Jiang Y.T."/>
            <person name="Yu X."/>
            <person name="Hao Y."/>
            <person name="Huang J."/>
            <person name="Zhao X.W."/>
            <person name="Ke S."/>
            <person name="Chen Y.Y."/>
            <person name="Wu W.L."/>
            <person name="Hsu J.L."/>
            <person name="Lin Y.F."/>
            <person name="Huang M.D."/>
            <person name="Li C.Y."/>
            <person name="Huang L."/>
            <person name="Wang Z.W."/>
            <person name="Zhao X."/>
            <person name="Zhong W.Y."/>
            <person name="Peng D.H."/>
            <person name="Ahmad S."/>
            <person name="Lan S."/>
            <person name="Zhang J.S."/>
            <person name="Tsai W.C."/>
            <person name="Van de Peer Y."/>
            <person name="Liu Z.J."/>
        </authorList>
    </citation>
    <scope>NUCLEOTIDE SEQUENCE</scope>
    <source>
        <strain evidence="2">CP</strain>
    </source>
</reference>
<dbReference type="AlphaFoldDB" id="A0AAV9FJP4"/>
<reference evidence="2" key="2">
    <citation type="submission" date="2023-06" db="EMBL/GenBank/DDBJ databases">
        <authorList>
            <person name="Ma L."/>
            <person name="Liu K.-W."/>
            <person name="Li Z."/>
            <person name="Hsiao Y.-Y."/>
            <person name="Qi Y."/>
            <person name="Fu T."/>
            <person name="Tang G."/>
            <person name="Zhang D."/>
            <person name="Sun W.-H."/>
            <person name="Liu D.-K."/>
            <person name="Li Y."/>
            <person name="Chen G.-Z."/>
            <person name="Liu X.-D."/>
            <person name="Liao X.-Y."/>
            <person name="Jiang Y.-T."/>
            <person name="Yu X."/>
            <person name="Hao Y."/>
            <person name="Huang J."/>
            <person name="Zhao X.-W."/>
            <person name="Ke S."/>
            <person name="Chen Y.-Y."/>
            <person name="Wu W.-L."/>
            <person name="Hsu J.-L."/>
            <person name="Lin Y.-F."/>
            <person name="Huang M.-D."/>
            <person name="Li C.-Y."/>
            <person name="Huang L."/>
            <person name="Wang Z.-W."/>
            <person name="Zhao X."/>
            <person name="Zhong W.-Y."/>
            <person name="Peng D.-H."/>
            <person name="Ahmad S."/>
            <person name="Lan S."/>
            <person name="Zhang J.-S."/>
            <person name="Tsai W.-C."/>
            <person name="Van De Peer Y."/>
            <person name="Liu Z.-J."/>
        </authorList>
    </citation>
    <scope>NUCLEOTIDE SEQUENCE</scope>
    <source>
        <strain evidence="2">CP</strain>
        <tissue evidence="2">Leaves</tissue>
    </source>
</reference>
<proteinExistence type="predicted"/>
<organism evidence="2 3">
    <name type="scientific">Acorus calamus</name>
    <name type="common">Sweet flag</name>
    <dbReference type="NCBI Taxonomy" id="4465"/>
    <lineage>
        <taxon>Eukaryota</taxon>
        <taxon>Viridiplantae</taxon>
        <taxon>Streptophyta</taxon>
        <taxon>Embryophyta</taxon>
        <taxon>Tracheophyta</taxon>
        <taxon>Spermatophyta</taxon>
        <taxon>Magnoliopsida</taxon>
        <taxon>Liliopsida</taxon>
        <taxon>Acoraceae</taxon>
        <taxon>Acorus</taxon>
    </lineage>
</organism>
<feature type="compositionally biased region" description="Basic and acidic residues" evidence="1">
    <location>
        <begin position="88"/>
        <end position="135"/>
    </location>
</feature>
<feature type="region of interest" description="Disordered" evidence="1">
    <location>
        <begin position="1"/>
        <end position="135"/>
    </location>
</feature>
<protein>
    <submittedName>
        <fullName evidence="2">Uncharacterized protein</fullName>
    </submittedName>
</protein>
<gene>
    <name evidence="2" type="ORF">QJS10_CPA01g03007</name>
</gene>
<evidence type="ECO:0000313" key="2">
    <source>
        <dbReference type="EMBL" id="KAK1325891.1"/>
    </source>
</evidence>
<comment type="caution">
    <text evidence="2">The sequence shown here is derived from an EMBL/GenBank/DDBJ whole genome shotgun (WGS) entry which is preliminary data.</text>
</comment>
<name>A0AAV9FJP4_ACOCL</name>
<dbReference type="EMBL" id="JAUJYO010000001">
    <property type="protein sequence ID" value="KAK1325891.1"/>
    <property type="molecule type" value="Genomic_DNA"/>
</dbReference>
<dbReference type="Proteomes" id="UP001180020">
    <property type="component" value="Unassembled WGS sequence"/>
</dbReference>
<accession>A0AAV9FJP4</accession>
<evidence type="ECO:0000256" key="1">
    <source>
        <dbReference type="SAM" id="MobiDB-lite"/>
    </source>
</evidence>
<keyword evidence="3" id="KW-1185">Reference proteome</keyword>
<sequence length="135" mass="15911">MKSPCEDSSDHQEQRSVATSISTIIHIEKEEEEQHEYHSHPTIRLPLIGPTTQHQEHKQQPESTPPIPLPSIANTNLFPPTIHRTFLRRKEPPNHDYNKQHHKRPEERFRDDKDNKQEHEGDRDAFGHVLDKEDQ</sequence>